<dbReference type="EMBL" id="CP025688">
    <property type="protein sequence ID" value="QAA23773.1"/>
    <property type="molecule type" value="Genomic_DNA"/>
</dbReference>
<evidence type="ECO:0000313" key="3">
    <source>
        <dbReference type="EMBL" id="QAA23773.1"/>
    </source>
</evidence>
<keyword evidence="4" id="KW-1185">Reference proteome</keyword>
<organism evidence="3 4">
    <name type="scientific">Sporolactobacillus terrae</name>
    <dbReference type="NCBI Taxonomy" id="269673"/>
    <lineage>
        <taxon>Bacteria</taxon>
        <taxon>Bacillati</taxon>
        <taxon>Bacillota</taxon>
        <taxon>Bacilli</taxon>
        <taxon>Bacillales</taxon>
        <taxon>Sporolactobacillaceae</taxon>
        <taxon>Sporolactobacillus</taxon>
    </lineage>
</organism>
<evidence type="ECO:0000259" key="2">
    <source>
        <dbReference type="PROSITE" id="PS51724"/>
    </source>
</evidence>
<proteinExistence type="predicted"/>
<dbReference type="InterPro" id="IPR050695">
    <property type="entry name" value="N-acetylmuramoyl_amidase_3"/>
</dbReference>
<dbReference type="PROSITE" id="PS51724">
    <property type="entry name" value="SPOR"/>
    <property type="match status" value="1"/>
</dbReference>
<name>A0ABX5QAS4_9BACL</name>
<feature type="domain" description="SPOR" evidence="2">
    <location>
        <begin position="191"/>
        <end position="229"/>
    </location>
</feature>
<sequence length="229" mass="25439">MIIYLDAGHGGKDNGAVANGLKEKDITLALAKKVRNHLEEDYSNIIVKMTRNKDTYVALSKRAELANKENADYFLSIHVNAGSGTGYEDYIYNQLSSGSATDNARTELHQAILPVLKKYKIKDRGKKKADYAVLRETKMRAVLVETLFIDTLNDAKHLKDHTFLDDLAYVYAKGVASIAGAKRKTETKSKTPAYATYSVQIGAFQDWGNAELLVKKAEKAGFKPFIKTN</sequence>
<dbReference type="Proteomes" id="UP000285882">
    <property type="component" value="Chromosome"/>
</dbReference>
<reference evidence="3 4" key="1">
    <citation type="submission" date="2018-01" db="EMBL/GenBank/DDBJ databases">
        <title>Complete genome sequencing of Sporolactobacillus terrae DLG3.</title>
        <authorList>
            <person name="Nam Y.-D."/>
            <person name="Kang J."/>
            <person name="Chung W.-H."/>
        </authorList>
    </citation>
    <scope>NUCLEOTIDE SEQUENCE [LARGE SCALE GENOMIC DNA]</scope>
    <source>
        <strain evidence="3 4">DLG3</strain>
    </source>
</reference>
<dbReference type="Pfam" id="PF01520">
    <property type="entry name" value="Amidase_3"/>
    <property type="match status" value="1"/>
</dbReference>
<accession>A0ABX5QAS4</accession>
<dbReference type="Gene3D" id="3.30.70.1070">
    <property type="entry name" value="Sporulation related repeat"/>
    <property type="match status" value="1"/>
</dbReference>
<dbReference type="InterPro" id="IPR007730">
    <property type="entry name" value="SPOR-like_dom"/>
</dbReference>
<protein>
    <submittedName>
        <fullName evidence="3">N-acetylmuramoyl-L-alanine amidase</fullName>
    </submittedName>
</protein>
<dbReference type="CDD" id="cd02696">
    <property type="entry name" value="MurNAc-LAA"/>
    <property type="match status" value="1"/>
</dbReference>
<dbReference type="PANTHER" id="PTHR30404">
    <property type="entry name" value="N-ACETYLMURAMOYL-L-ALANINE AMIDASE"/>
    <property type="match status" value="1"/>
</dbReference>
<dbReference type="RefSeq" id="WP_028978081.1">
    <property type="nucleotide sequence ID" value="NZ_CP025688.1"/>
</dbReference>
<keyword evidence="1" id="KW-0378">Hydrolase</keyword>
<dbReference type="SUPFAM" id="SSF53187">
    <property type="entry name" value="Zn-dependent exopeptidases"/>
    <property type="match status" value="1"/>
</dbReference>
<gene>
    <name evidence="3" type="ORF">C0674_14915</name>
</gene>
<dbReference type="SUPFAM" id="SSF110997">
    <property type="entry name" value="Sporulation related repeat"/>
    <property type="match status" value="1"/>
</dbReference>
<evidence type="ECO:0000256" key="1">
    <source>
        <dbReference type="ARBA" id="ARBA00022801"/>
    </source>
</evidence>
<dbReference type="Gene3D" id="3.40.630.40">
    <property type="entry name" value="Zn-dependent exopeptidases"/>
    <property type="match status" value="1"/>
</dbReference>
<dbReference type="PANTHER" id="PTHR30404:SF0">
    <property type="entry name" value="N-ACETYLMURAMOYL-L-ALANINE AMIDASE AMIC"/>
    <property type="match status" value="1"/>
</dbReference>
<dbReference type="InterPro" id="IPR036680">
    <property type="entry name" value="SPOR-like_sf"/>
</dbReference>
<dbReference type="InterPro" id="IPR002508">
    <property type="entry name" value="MurNAc-LAA_cat"/>
</dbReference>
<dbReference type="SMART" id="SM00646">
    <property type="entry name" value="Ami_3"/>
    <property type="match status" value="1"/>
</dbReference>
<evidence type="ECO:0000313" key="4">
    <source>
        <dbReference type="Proteomes" id="UP000285882"/>
    </source>
</evidence>